<dbReference type="InterPro" id="IPR041412">
    <property type="entry name" value="Xrn1_helical"/>
</dbReference>
<proteinExistence type="predicted"/>
<dbReference type="GO" id="GO:0016075">
    <property type="term" value="P:rRNA catabolic process"/>
    <property type="evidence" value="ECO:0007669"/>
    <property type="project" value="TreeGrafter"/>
</dbReference>
<dbReference type="PANTHER" id="PTHR12341">
    <property type="entry name" value="5'-&gt;3' EXORIBONUCLEASE"/>
    <property type="match status" value="1"/>
</dbReference>
<dbReference type="EMBL" id="MN740178">
    <property type="protein sequence ID" value="QHT92125.1"/>
    <property type="molecule type" value="Genomic_DNA"/>
</dbReference>
<feature type="domain" description="Xrn1 N-terminal" evidence="4">
    <location>
        <begin position="1"/>
        <end position="215"/>
    </location>
</feature>
<organism evidence="6">
    <name type="scientific">viral metagenome</name>
    <dbReference type="NCBI Taxonomy" id="1070528"/>
    <lineage>
        <taxon>unclassified sequences</taxon>
        <taxon>metagenomes</taxon>
        <taxon>organismal metagenomes</taxon>
    </lineage>
</organism>
<keyword evidence="3" id="KW-0269">Exonuclease</keyword>
<evidence type="ECO:0008006" key="7">
    <source>
        <dbReference type="Google" id="ProtNLM"/>
    </source>
</evidence>
<sequence>MGIPSYFSFIVKKHSKIIKKYNKNCLKVNNLYIDSNSIIYDAVHNIDFTKLLESDVKTIIQCVIKKIDEYIALIEPDTYIYIAFDGVAPVAKLEQQRERRYKSLYQAQISKSIFKDSKPDPFNTTAITPGTKFMNELNREIRAYYNEPKKYNVKNIILSLSDKAGEGEHKLFEFIRENPEYHKNSTSIIYGLDADLIMLSINHLPISDKIYLFRETPHFIQSINSELEPNETYLIDIPELAKTITLDMNNNNELTTEQHKNRIYDYIFMCFFLGNDFMPHFPSVNIRTGGVDKMIMAYKATLGGTNDNLTDGKKIYWKNVRKMVNFLSDQEENYLKVETRLRDKREKTTFFKTETPEDIYKKFDAIPTYERDLEKYINPYKYGWQERYYKRLFNVEITEERKKQICVNYLEGLEWTMKYYTTGCADWRWCYNYSYPPLLTDLIQYIPYFEEEFIENKLPNPVNELVLLSYVLPQQSLNLLPDKLHNSLLTYHSKWYKTDCEFIWAYCRYFWESHVQLPHIDIDELELVVAQNK</sequence>
<evidence type="ECO:0000259" key="4">
    <source>
        <dbReference type="Pfam" id="PF03159"/>
    </source>
</evidence>
<dbReference type="GO" id="GO:0000956">
    <property type="term" value="P:nuclear-transcribed mRNA catabolic process"/>
    <property type="evidence" value="ECO:0007669"/>
    <property type="project" value="TreeGrafter"/>
</dbReference>
<dbReference type="Pfam" id="PF17846">
    <property type="entry name" value="XRN_M"/>
    <property type="match status" value="2"/>
</dbReference>
<evidence type="ECO:0000256" key="2">
    <source>
        <dbReference type="ARBA" id="ARBA00022801"/>
    </source>
</evidence>
<dbReference type="Pfam" id="PF03159">
    <property type="entry name" value="XRN_N"/>
    <property type="match status" value="1"/>
</dbReference>
<dbReference type="PANTHER" id="PTHR12341:SF70">
    <property type="entry name" value="XRN1 N-TERMINAL DOMAIN-CONTAINING PROTEIN"/>
    <property type="match status" value="1"/>
</dbReference>
<dbReference type="InterPro" id="IPR004859">
    <property type="entry name" value="Xrn1_N"/>
</dbReference>
<evidence type="ECO:0000313" key="6">
    <source>
        <dbReference type="EMBL" id="QHT92125.1"/>
    </source>
</evidence>
<keyword evidence="1" id="KW-0540">Nuclease</keyword>
<dbReference type="GO" id="GO:0004534">
    <property type="term" value="F:5'-3' RNA exonuclease activity"/>
    <property type="evidence" value="ECO:0007669"/>
    <property type="project" value="TreeGrafter"/>
</dbReference>
<protein>
    <recommendedName>
        <fullName evidence="7">Xrn1 N-terminal domain-containing protein</fullName>
    </recommendedName>
</protein>
<dbReference type="GO" id="GO:0005634">
    <property type="term" value="C:nucleus"/>
    <property type="evidence" value="ECO:0007669"/>
    <property type="project" value="TreeGrafter"/>
</dbReference>
<evidence type="ECO:0000256" key="3">
    <source>
        <dbReference type="ARBA" id="ARBA00022839"/>
    </source>
</evidence>
<dbReference type="Gene3D" id="3.40.50.12390">
    <property type="match status" value="1"/>
</dbReference>
<reference evidence="6" key="1">
    <citation type="journal article" date="2020" name="Nature">
        <title>Giant virus diversity and host interactions through global metagenomics.</title>
        <authorList>
            <person name="Schulz F."/>
            <person name="Roux S."/>
            <person name="Paez-Espino D."/>
            <person name="Jungbluth S."/>
            <person name="Walsh D.A."/>
            <person name="Denef V.J."/>
            <person name="McMahon K.D."/>
            <person name="Konstantinidis K.T."/>
            <person name="Eloe-Fadrosh E.A."/>
            <person name="Kyrpides N.C."/>
            <person name="Woyke T."/>
        </authorList>
    </citation>
    <scope>NUCLEOTIDE SEQUENCE</scope>
    <source>
        <strain evidence="6">GVMAG-M-3300023184-86</strain>
    </source>
</reference>
<evidence type="ECO:0000259" key="5">
    <source>
        <dbReference type="Pfam" id="PF17846"/>
    </source>
</evidence>
<accession>A0A6C0II18</accession>
<dbReference type="GO" id="GO:0003723">
    <property type="term" value="F:RNA binding"/>
    <property type="evidence" value="ECO:0007669"/>
    <property type="project" value="TreeGrafter"/>
</dbReference>
<dbReference type="AlphaFoldDB" id="A0A6C0II18"/>
<dbReference type="InterPro" id="IPR027073">
    <property type="entry name" value="5_3_exoribonuclease"/>
</dbReference>
<feature type="domain" description="Xrn1 helical" evidence="5">
    <location>
        <begin position="380"/>
        <end position="525"/>
    </location>
</feature>
<keyword evidence="2" id="KW-0378">Hydrolase</keyword>
<name>A0A6C0II18_9ZZZZ</name>
<evidence type="ECO:0000256" key="1">
    <source>
        <dbReference type="ARBA" id="ARBA00022722"/>
    </source>
</evidence>
<feature type="domain" description="Xrn1 helical" evidence="5">
    <location>
        <begin position="262"/>
        <end position="350"/>
    </location>
</feature>